<protein>
    <submittedName>
        <fullName evidence="3">Bacteriocin immunity protein</fullName>
    </submittedName>
</protein>
<dbReference type="InterPro" id="IPR035900">
    <property type="entry name" value="Colicin_E_sf"/>
</dbReference>
<sequence>MKLKNSISEYTEEEFIDFLKEIFKENIADTDARLNELLEHFECVTEHPEGTDLIYYPLSDYECTPRKILEKVKKWRAENGKPGFKNK</sequence>
<dbReference type="RefSeq" id="WP_011191491.1">
    <property type="nucleotide sequence ID" value="NZ_CCBI010000025.1"/>
</dbReference>
<evidence type="ECO:0000313" key="4">
    <source>
        <dbReference type="Proteomes" id="UP000268669"/>
    </source>
</evidence>
<comment type="similarity">
    <text evidence="1">Belongs to the colicins ColE2/ColE8/ColE9 and pyocins S1/S2 family.</text>
</comment>
<evidence type="ECO:0000256" key="2">
    <source>
        <dbReference type="ARBA" id="ARBA00023025"/>
    </source>
</evidence>
<dbReference type="CDD" id="cd16363">
    <property type="entry name" value="Col_Im_like"/>
    <property type="match status" value="1"/>
</dbReference>
<dbReference type="EMBL" id="CP033713">
    <property type="protein sequence ID" value="AYW91074.1"/>
    <property type="molecule type" value="Genomic_DNA"/>
</dbReference>
<name>A0ABM7AF37_YERPU</name>
<dbReference type="InterPro" id="IPR000290">
    <property type="entry name" value="Colicin_pyocin"/>
</dbReference>
<reference evidence="3" key="1">
    <citation type="submission" date="2018-11" db="EMBL/GenBank/DDBJ databases">
        <title>FDA dAtabase for Regulatory Grade micrObial Sequences (FDA-ARGOS): Supporting development and validation of Infectious Disease Dx tests.</title>
        <authorList>
            <person name="Bliska J."/>
            <person name="Cleland M.-M."/>
            <person name="Tallon L."/>
            <person name="Sadzewicz L."/>
            <person name="Zhao X."/>
            <person name="Vavikolanu K."/>
            <person name="Mehta A."/>
            <person name="Aluvathingal J."/>
            <person name="Nadendla S."/>
            <person name="Yan Y."/>
            <person name="Sichtig H."/>
        </authorList>
    </citation>
    <scope>NUCLEOTIDE SEQUENCE [LARGE SCALE GENOMIC DNA]</scope>
    <source>
        <strain evidence="3">FDAARGOS_581</strain>
    </source>
</reference>
<accession>A0ABM7AF37</accession>
<dbReference type="Pfam" id="PF01320">
    <property type="entry name" value="Colicin_Pyocin"/>
    <property type="match status" value="1"/>
</dbReference>
<keyword evidence="2" id="KW-0079">Bacteriocin immunity</keyword>
<gene>
    <name evidence="3" type="ORF">EGX47_06870</name>
</gene>
<evidence type="ECO:0000313" key="3">
    <source>
        <dbReference type="EMBL" id="AYW91074.1"/>
    </source>
</evidence>
<dbReference type="SUPFAM" id="SSF47345">
    <property type="entry name" value="Colicin E immunity proteins"/>
    <property type="match status" value="1"/>
</dbReference>
<dbReference type="PRINTS" id="PR01299">
    <property type="entry name" value="PYOCIN"/>
</dbReference>
<proteinExistence type="inferred from homology"/>
<evidence type="ECO:0000256" key="1">
    <source>
        <dbReference type="ARBA" id="ARBA00009346"/>
    </source>
</evidence>
<keyword evidence="4" id="KW-1185">Reference proteome</keyword>
<dbReference type="Proteomes" id="UP000268669">
    <property type="component" value="Chromosome"/>
</dbReference>
<dbReference type="Gene3D" id="1.10.1200.20">
    <property type="entry name" value="Colicin E immunity protein"/>
    <property type="match status" value="1"/>
</dbReference>
<organism evidence="3 4">
    <name type="scientific">Yersinia pseudotuberculosis</name>
    <dbReference type="NCBI Taxonomy" id="633"/>
    <lineage>
        <taxon>Bacteria</taxon>
        <taxon>Pseudomonadati</taxon>
        <taxon>Pseudomonadota</taxon>
        <taxon>Gammaproteobacteria</taxon>
        <taxon>Enterobacterales</taxon>
        <taxon>Yersiniaceae</taxon>
        <taxon>Yersinia</taxon>
    </lineage>
</organism>